<accession>A0ABX2T0U0</accession>
<feature type="domain" description="Adenylosuccinate lyase C-terminal" evidence="13">
    <location>
        <begin position="349"/>
        <end position="429"/>
    </location>
</feature>
<dbReference type="InterPro" id="IPR004769">
    <property type="entry name" value="Pur_lyase"/>
</dbReference>
<evidence type="ECO:0000256" key="12">
    <source>
        <dbReference type="RuleBase" id="RU361172"/>
    </source>
</evidence>
<evidence type="ECO:0000256" key="9">
    <source>
        <dbReference type="ARBA" id="ARBA00030717"/>
    </source>
</evidence>
<proteinExistence type="inferred from homology"/>
<comment type="pathway">
    <text evidence="2 12">Purine metabolism; AMP biosynthesis via de novo pathway; AMP from IMP: step 2/2.</text>
</comment>
<comment type="pathway">
    <text evidence="1 12">Purine metabolism; IMP biosynthesis via de novo pathway; 5-amino-1-(5-phospho-D-ribosyl)imidazole-4-carboxamide from 5-amino-1-(5-phospho-D-ribosyl)imidazole-4-carboxylate: step 2/2.</text>
</comment>
<dbReference type="Proteomes" id="UP000531840">
    <property type="component" value="Unassembled WGS sequence"/>
</dbReference>
<gene>
    <name evidence="14" type="primary">purB</name>
    <name evidence="14" type="ORF">HZY85_03435</name>
</gene>
<dbReference type="InterPro" id="IPR022761">
    <property type="entry name" value="Fumarate_lyase_N"/>
</dbReference>
<comment type="catalytic activity">
    <reaction evidence="8">
        <text>(2S)-2-[5-amino-1-(5-phospho-beta-D-ribosyl)imidazole-4-carboxamido]succinate = 5-amino-1-(5-phospho-beta-D-ribosyl)imidazole-4-carboxamide + fumarate</text>
        <dbReference type="Rhea" id="RHEA:23920"/>
        <dbReference type="ChEBI" id="CHEBI:29806"/>
        <dbReference type="ChEBI" id="CHEBI:58443"/>
        <dbReference type="ChEBI" id="CHEBI:58475"/>
        <dbReference type="EC" id="4.3.2.2"/>
    </reaction>
    <physiologicalReaction direction="left-to-right" evidence="8">
        <dbReference type="Rhea" id="RHEA:23921"/>
    </physiologicalReaction>
</comment>
<evidence type="ECO:0000313" key="15">
    <source>
        <dbReference type="Proteomes" id="UP000531840"/>
    </source>
</evidence>
<organism evidence="14 15">
    <name type="scientific">Gemelliphila palaticanis</name>
    <dbReference type="NCBI Taxonomy" id="81950"/>
    <lineage>
        <taxon>Bacteria</taxon>
        <taxon>Bacillati</taxon>
        <taxon>Bacillota</taxon>
        <taxon>Bacilli</taxon>
        <taxon>Bacillales</taxon>
        <taxon>Gemellaceae</taxon>
        <taxon>Gemelliphila</taxon>
    </lineage>
</organism>
<keyword evidence="6 12" id="KW-0658">Purine biosynthesis</keyword>
<evidence type="ECO:0000256" key="2">
    <source>
        <dbReference type="ARBA" id="ARBA00004734"/>
    </source>
</evidence>
<evidence type="ECO:0000256" key="8">
    <source>
        <dbReference type="ARBA" id="ARBA00024477"/>
    </source>
</evidence>
<reference evidence="14 15" key="1">
    <citation type="submission" date="2020-07" db="EMBL/GenBank/DDBJ databases">
        <title>MOT database genomes.</title>
        <authorList>
            <person name="Joseph S."/>
            <person name="Aduse-Opoku J."/>
            <person name="Hashim A."/>
            <person name="Wade W."/>
            <person name="Curtis M."/>
        </authorList>
    </citation>
    <scope>NUCLEOTIDE SEQUENCE [LARGE SCALE GENOMIC DNA]</scope>
    <source>
        <strain evidence="14 15">CIP 106318</strain>
    </source>
</reference>
<dbReference type="Pfam" id="PF00206">
    <property type="entry name" value="Lyase_1"/>
    <property type="match status" value="1"/>
</dbReference>
<dbReference type="Pfam" id="PF10397">
    <property type="entry name" value="ADSL_C"/>
    <property type="match status" value="1"/>
</dbReference>
<dbReference type="PANTHER" id="PTHR43172:SF1">
    <property type="entry name" value="ADENYLOSUCCINATE LYASE"/>
    <property type="match status" value="1"/>
</dbReference>
<dbReference type="PRINTS" id="PR00149">
    <property type="entry name" value="FUMRATELYASE"/>
</dbReference>
<dbReference type="PANTHER" id="PTHR43172">
    <property type="entry name" value="ADENYLOSUCCINATE LYASE"/>
    <property type="match status" value="1"/>
</dbReference>
<dbReference type="SUPFAM" id="SSF48557">
    <property type="entry name" value="L-aspartase-like"/>
    <property type="match status" value="1"/>
</dbReference>
<dbReference type="PROSITE" id="PS00163">
    <property type="entry name" value="FUMARATE_LYASES"/>
    <property type="match status" value="1"/>
</dbReference>
<dbReference type="InterPro" id="IPR024083">
    <property type="entry name" value="Fumarase/histidase_N"/>
</dbReference>
<comment type="similarity">
    <text evidence="3 12">Belongs to the lyase 1 family. Adenylosuccinate lyase subfamily.</text>
</comment>
<dbReference type="InterPro" id="IPR000362">
    <property type="entry name" value="Fumarate_lyase_fam"/>
</dbReference>
<evidence type="ECO:0000256" key="4">
    <source>
        <dbReference type="ARBA" id="ARBA00012339"/>
    </source>
</evidence>
<protein>
    <recommendedName>
        <fullName evidence="5 11">Adenylosuccinate lyase</fullName>
        <shortName evidence="12">ASL</shortName>
        <ecNumber evidence="4 11">4.3.2.2</ecNumber>
    </recommendedName>
    <alternativeName>
        <fullName evidence="9 12">Adenylosuccinase</fullName>
    </alternativeName>
</protein>
<sequence>MIERYSTKEMQNVWSEENKFKAWLEVEILACEGWAKLGEIPKEDVEKIRKNAYINIDRIYEIENETRHDVIAFTRAISETLGSEKKWVHYGLTSTDVVDTAYGYLYKQANSIIRTKLNKLIEVLKEKSFEYKNTFMIGRTHGVHAEITTFGLKMALWYEEMVRNLERFNNAAKYVEAGKISGAVGTFANIPTYIQDYVCAELGINSSKISTQVLQRDRHANYYSTLALIASSIEKFAVEIRHLQRTEVREVEEFFRKGQKGSSAMPHKRNPISSENISGLARVLRGYMLTSFENIPLWHERDISHSSAERIISADATNLMDYQLTRFTNTIANLTVFEENMQENINKTYGVIFSQRILLALIEKGMSREEAYDTVQPIAMYAWENKIHFKELLLNNEIIMNYITTEELEECFNYKYHISNLEEIYDRVFKK</sequence>
<keyword evidence="7 12" id="KW-0456">Lyase</keyword>
<evidence type="ECO:0000259" key="13">
    <source>
        <dbReference type="SMART" id="SM00998"/>
    </source>
</evidence>
<evidence type="ECO:0000256" key="11">
    <source>
        <dbReference type="NCBIfam" id="TIGR00928"/>
    </source>
</evidence>
<dbReference type="NCBIfam" id="TIGR00928">
    <property type="entry name" value="purB"/>
    <property type="match status" value="1"/>
</dbReference>
<name>A0ABX2T0U0_9BACL</name>
<evidence type="ECO:0000256" key="3">
    <source>
        <dbReference type="ARBA" id="ARBA00008273"/>
    </source>
</evidence>
<dbReference type="EC" id="4.3.2.2" evidence="4 11"/>
<evidence type="ECO:0000256" key="6">
    <source>
        <dbReference type="ARBA" id="ARBA00022755"/>
    </source>
</evidence>
<evidence type="ECO:0000256" key="10">
    <source>
        <dbReference type="ARBA" id="ARBA00049115"/>
    </source>
</evidence>
<evidence type="ECO:0000256" key="1">
    <source>
        <dbReference type="ARBA" id="ARBA00004706"/>
    </source>
</evidence>
<evidence type="ECO:0000256" key="5">
    <source>
        <dbReference type="ARBA" id="ARBA00017058"/>
    </source>
</evidence>
<dbReference type="InterPro" id="IPR019468">
    <property type="entry name" value="AdenyloSucc_lyase_C"/>
</dbReference>
<dbReference type="InterPro" id="IPR020557">
    <property type="entry name" value="Fumarate_lyase_CS"/>
</dbReference>
<dbReference type="CDD" id="cd01360">
    <property type="entry name" value="Adenylsuccinate_lyase_1"/>
    <property type="match status" value="1"/>
</dbReference>
<dbReference type="GO" id="GO:0016829">
    <property type="term" value="F:lyase activity"/>
    <property type="evidence" value="ECO:0007669"/>
    <property type="project" value="UniProtKB-KW"/>
</dbReference>
<dbReference type="InterPro" id="IPR008948">
    <property type="entry name" value="L-Aspartase-like"/>
</dbReference>
<keyword evidence="15" id="KW-1185">Reference proteome</keyword>
<dbReference type="SMART" id="SM00998">
    <property type="entry name" value="ADSL_C"/>
    <property type="match status" value="1"/>
</dbReference>
<dbReference type="EMBL" id="JACBYF010000004">
    <property type="protein sequence ID" value="NYS47247.1"/>
    <property type="molecule type" value="Genomic_DNA"/>
</dbReference>
<dbReference type="RefSeq" id="WP_179940896.1">
    <property type="nucleotide sequence ID" value="NZ_JACBYF010000004.1"/>
</dbReference>
<comment type="catalytic activity">
    <reaction evidence="10">
        <text>N(6)-(1,2-dicarboxyethyl)-AMP = fumarate + AMP</text>
        <dbReference type="Rhea" id="RHEA:16853"/>
        <dbReference type="ChEBI" id="CHEBI:29806"/>
        <dbReference type="ChEBI" id="CHEBI:57567"/>
        <dbReference type="ChEBI" id="CHEBI:456215"/>
        <dbReference type="EC" id="4.3.2.2"/>
    </reaction>
    <physiologicalReaction direction="left-to-right" evidence="10">
        <dbReference type="Rhea" id="RHEA:16854"/>
    </physiologicalReaction>
</comment>
<dbReference type="Gene3D" id="1.20.200.10">
    <property type="entry name" value="Fumarase/aspartase (Central domain)"/>
    <property type="match status" value="1"/>
</dbReference>
<evidence type="ECO:0000256" key="7">
    <source>
        <dbReference type="ARBA" id="ARBA00023239"/>
    </source>
</evidence>
<dbReference type="Gene3D" id="1.10.40.30">
    <property type="entry name" value="Fumarase/aspartase (C-terminal domain)"/>
    <property type="match status" value="1"/>
</dbReference>
<evidence type="ECO:0000313" key="14">
    <source>
        <dbReference type="EMBL" id="NYS47247.1"/>
    </source>
</evidence>
<comment type="caution">
    <text evidence="14">The sequence shown here is derived from an EMBL/GenBank/DDBJ whole genome shotgun (WGS) entry which is preliminary data.</text>
</comment>
<dbReference type="Gene3D" id="1.10.275.10">
    <property type="entry name" value="Fumarase/aspartase (N-terminal domain)"/>
    <property type="match status" value="1"/>
</dbReference>